<gene>
    <name evidence="3" type="ORF">BJY22_004662</name>
</gene>
<sequence>MESGVAVVLVFMVLAAVVVVGGIAWGIVAFTRRRAYIKSVQQRGWLFVNSPTFDAVARLGNPPFGIGFDRKPDDQITGMTGTGRPFQVIEYKNGHWSGWVGMVTLSRRLPELWITGGETAPRYGVLAQGVPAPPQLGPGWQVGALDVAFANAVLTPQLCQQLNAMAAGQPGVNLSIDGDQVVVLDPPRKELDRLGPWLEQLGAVAAAIDATPLDQWIQPEPPPRLTFYHHPEWYWIGVDDSLLQLAPVNRGGFGHRTDQVVRGRDGDGPPFIAFKHHWKTQRTETSTDSNGNSHSRTVTEHHSEPILGFQLPIRMPPLTVGRKGLSSGIEFESAAFNEQFAIFAQDPKYAYDVIHPRQMEYLMATPGAPFRLEGEWAWFSPGEHSQPAIAHCSVYLRGFLAGVPRFVWRNLGLAENPFPPLETPAVR</sequence>
<dbReference type="AlphaFoldDB" id="A0A7X5VCY7"/>
<reference evidence="3 4" key="1">
    <citation type="submission" date="2020-03" db="EMBL/GenBank/DDBJ databases">
        <title>Sequencing the genomes of 1000 actinobacteria strains.</title>
        <authorList>
            <person name="Klenk H.-P."/>
        </authorList>
    </citation>
    <scope>NUCLEOTIDE SEQUENCE [LARGE SCALE GENOMIC DNA]</scope>
    <source>
        <strain evidence="3 4">DSM 45490</strain>
    </source>
</reference>
<feature type="compositionally biased region" description="Polar residues" evidence="1">
    <location>
        <begin position="283"/>
        <end position="296"/>
    </location>
</feature>
<keyword evidence="4" id="KW-1185">Reference proteome</keyword>
<keyword evidence="2" id="KW-0812">Transmembrane</keyword>
<feature type="region of interest" description="Disordered" evidence="1">
    <location>
        <begin position="279"/>
        <end position="301"/>
    </location>
</feature>
<dbReference type="Proteomes" id="UP000555407">
    <property type="component" value="Unassembled WGS sequence"/>
</dbReference>
<proteinExistence type="predicted"/>
<evidence type="ECO:0000256" key="1">
    <source>
        <dbReference type="SAM" id="MobiDB-lite"/>
    </source>
</evidence>
<dbReference type="RefSeq" id="WP_337758884.1">
    <property type="nucleotide sequence ID" value="NZ_JAASRO010000001.1"/>
</dbReference>
<evidence type="ECO:0000256" key="2">
    <source>
        <dbReference type="SAM" id="Phobius"/>
    </source>
</evidence>
<keyword evidence="2" id="KW-1133">Transmembrane helix</keyword>
<name>A0A7X5VCY7_9ACTN</name>
<dbReference type="EMBL" id="JAASRO010000001">
    <property type="protein sequence ID" value="NIK58945.1"/>
    <property type="molecule type" value="Genomic_DNA"/>
</dbReference>
<accession>A0A7X5VCY7</accession>
<organism evidence="3 4">
    <name type="scientific">Kribbella shirazensis</name>
    <dbReference type="NCBI Taxonomy" id="1105143"/>
    <lineage>
        <taxon>Bacteria</taxon>
        <taxon>Bacillati</taxon>
        <taxon>Actinomycetota</taxon>
        <taxon>Actinomycetes</taxon>
        <taxon>Propionibacteriales</taxon>
        <taxon>Kribbellaceae</taxon>
        <taxon>Kribbella</taxon>
    </lineage>
</organism>
<keyword evidence="2" id="KW-0472">Membrane</keyword>
<comment type="caution">
    <text evidence="3">The sequence shown here is derived from an EMBL/GenBank/DDBJ whole genome shotgun (WGS) entry which is preliminary data.</text>
</comment>
<protein>
    <submittedName>
        <fullName evidence="3">Uncharacterized protein</fullName>
    </submittedName>
</protein>
<feature type="transmembrane region" description="Helical" evidence="2">
    <location>
        <begin position="6"/>
        <end position="30"/>
    </location>
</feature>
<evidence type="ECO:0000313" key="3">
    <source>
        <dbReference type="EMBL" id="NIK58945.1"/>
    </source>
</evidence>
<evidence type="ECO:0000313" key="4">
    <source>
        <dbReference type="Proteomes" id="UP000555407"/>
    </source>
</evidence>